<evidence type="ECO:0000313" key="6">
    <source>
        <dbReference type="EMBL" id="HIU28924.1"/>
    </source>
</evidence>
<evidence type="ECO:0000256" key="1">
    <source>
        <dbReference type="ARBA" id="ARBA00011063"/>
    </source>
</evidence>
<name>A0A9D1I679_9CLOT</name>
<dbReference type="EMBL" id="DVMM01000026">
    <property type="protein sequence ID" value="HIU28924.1"/>
    <property type="molecule type" value="Genomic_DNA"/>
</dbReference>
<comment type="caution">
    <text evidence="6">The sequence shown here is derived from an EMBL/GenBank/DDBJ whole genome shotgun (WGS) entry which is preliminary data.</text>
</comment>
<dbReference type="SMART" id="SM00226">
    <property type="entry name" value="LMWPc"/>
    <property type="match status" value="1"/>
</dbReference>
<dbReference type="Pfam" id="PF01451">
    <property type="entry name" value="LMWPc"/>
    <property type="match status" value="1"/>
</dbReference>
<dbReference type="PRINTS" id="PR00719">
    <property type="entry name" value="LMWPTPASE"/>
</dbReference>
<comment type="similarity">
    <text evidence="1">Belongs to the low molecular weight phosphotyrosine protein phosphatase family.</text>
</comment>
<proteinExistence type="inferred from homology"/>
<evidence type="ECO:0000313" key="7">
    <source>
        <dbReference type="Proteomes" id="UP000824089"/>
    </source>
</evidence>
<gene>
    <name evidence="6" type="ORF">IAD50_01355</name>
</gene>
<organism evidence="6 7">
    <name type="scientific">Candidatus Egerieisoma faecipullorum</name>
    <dbReference type="NCBI Taxonomy" id="2840963"/>
    <lineage>
        <taxon>Bacteria</taxon>
        <taxon>Bacillati</taxon>
        <taxon>Bacillota</taxon>
        <taxon>Clostridia</taxon>
        <taxon>Eubacteriales</taxon>
        <taxon>Clostridiaceae</taxon>
        <taxon>Clostridiaceae incertae sedis</taxon>
        <taxon>Candidatus Egerieisoma</taxon>
    </lineage>
</organism>
<dbReference type="InterPro" id="IPR017867">
    <property type="entry name" value="Tyr_phospatase_low_mol_wt"/>
</dbReference>
<evidence type="ECO:0000259" key="5">
    <source>
        <dbReference type="SMART" id="SM00226"/>
    </source>
</evidence>
<dbReference type="SUPFAM" id="SSF52788">
    <property type="entry name" value="Phosphotyrosine protein phosphatases I"/>
    <property type="match status" value="1"/>
</dbReference>
<feature type="active site" description="Nucleophile" evidence="4">
    <location>
        <position position="8"/>
    </location>
</feature>
<dbReference type="Proteomes" id="UP000824089">
    <property type="component" value="Unassembled WGS sequence"/>
</dbReference>
<dbReference type="InterPro" id="IPR023485">
    <property type="entry name" value="Ptyr_pPase"/>
</dbReference>
<protein>
    <submittedName>
        <fullName evidence="6">Low molecular weight protein arginine phosphatase</fullName>
    </submittedName>
</protein>
<feature type="domain" description="Phosphotyrosine protein phosphatase I" evidence="5">
    <location>
        <begin position="2"/>
        <end position="160"/>
    </location>
</feature>
<feature type="active site" evidence="4">
    <location>
        <position position="14"/>
    </location>
</feature>
<keyword evidence="3" id="KW-0904">Protein phosphatase</keyword>
<evidence type="ECO:0000256" key="3">
    <source>
        <dbReference type="ARBA" id="ARBA00022912"/>
    </source>
</evidence>
<dbReference type="PANTHER" id="PTHR11717:SF31">
    <property type="entry name" value="LOW MOLECULAR WEIGHT PROTEIN-TYROSINE-PHOSPHATASE ETP-RELATED"/>
    <property type="match status" value="1"/>
</dbReference>
<evidence type="ECO:0000256" key="4">
    <source>
        <dbReference type="PIRSR" id="PIRSR617867-1"/>
    </source>
</evidence>
<feature type="active site" description="Proton donor" evidence="4">
    <location>
        <position position="134"/>
    </location>
</feature>
<accession>A0A9D1I679</accession>
<reference evidence="6" key="2">
    <citation type="journal article" date="2021" name="PeerJ">
        <title>Extensive microbial diversity within the chicken gut microbiome revealed by metagenomics and culture.</title>
        <authorList>
            <person name="Gilroy R."/>
            <person name="Ravi A."/>
            <person name="Getino M."/>
            <person name="Pursley I."/>
            <person name="Horton D.L."/>
            <person name="Alikhan N.F."/>
            <person name="Baker D."/>
            <person name="Gharbi K."/>
            <person name="Hall N."/>
            <person name="Watson M."/>
            <person name="Adriaenssens E.M."/>
            <person name="Foster-Nyarko E."/>
            <person name="Jarju S."/>
            <person name="Secka A."/>
            <person name="Antonio M."/>
            <person name="Oren A."/>
            <person name="Chaudhuri R.R."/>
            <person name="La Ragione R."/>
            <person name="Hildebrand F."/>
            <person name="Pallen M.J."/>
        </authorList>
    </citation>
    <scope>NUCLEOTIDE SEQUENCE</scope>
    <source>
        <strain evidence="6">CHK195-4489</strain>
    </source>
</reference>
<dbReference type="PANTHER" id="PTHR11717">
    <property type="entry name" value="LOW MOLECULAR WEIGHT PROTEIN TYROSINE PHOSPHATASE"/>
    <property type="match status" value="1"/>
</dbReference>
<dbReference type="AlphaFoldDB" id="A0A9D1I679"/>
<reference evidence="6" key="1">
    <citation type="submission" date="2020-10" db="EMBL/GenBank/DDBJ databases">
        <authorList>
            <person name="Gilroy R."/>
        </authorList>
    </citation>
    <scope>NUCLEOTIDE SEQUENCE</scope>
    <source>
        <strain evidence="6">CHK195-4489</strain>
    </source>
</reference>
<keyword evidence="2" id="KW-0378">Hydrolase</keyword>
<sequence>MKRILFVCTSNTCRSFLAEYIFRDMLEKADEEGKLNRKDYKVSSAGLFALDEDEPGALAVKVLEKVYGIEDSDKHRARLVDDDLVADSDLIITMTDAHQQALEEAYPEAADKTFPLKELAYGEDGLDGSLDIEDPYRGDDEDYERCAAEIEKALKLAADKIISK</sequence>
<dbReference type="InterPro" id="IPR050438">
    <property type="entry name" value="LMW_PTPase"/>
</dbReference>
<evidence type="ECO:0000256" key="2">
    <source>
        <dbReference type="ARBA" id="ARBA00022801"/>
    </source>
</evidence>
<dbReference type="GO" id="GO:0004725">
    <property type="term" value="F:protein tyrosine phosphatase activity"/>
    <property type="evidence" value="ECO:0007669"/>
    <property type="project" value="InterPro"/>
</dbReference>
<dbReference type="InterPro" id="IPR036196">
    <property type="entry name" value="Ptyr_pPase_sf"/>
</dbReference>
<dbReference type="Gene3D" id="3.40.50.2300">
    <property type="match status" value="1"/>
</dbReference>
<dbReference type="CDD" id="cd16344">
    <property type="entry name" value="LMWPAP"/>
    <property type="match status" value="1"/>
</dbReference>